<gene>
    <name evidence="2" type="ORF">ARMOST_11572</name>
</gene>
<dbReference type="EMBL" id="FUEG01000009">
    <property type="protein sequence ID" value="SJL08209.1"/>
    <property type="molecule type" value="Genomic_DNA"/>
</dbReference>
<accession>A0A284RHH4</accession>
<feature type="compositionally biased region" description="Basic and acidic residues" evidence="1">
    <location>
        <begin position="36"/>
        <end position="45"/>
    </location>
</feature>
<feature type="compositionally biased region" description="Low complexity" evidence="1">
    <location>
        <begin position="1"/>
        <end position="35"/>
    </location>
</feature>
<dbReference type="AlphaFoldDB" id="A0A284RHH4"/>
<dbReference type="OrthoDB" id="2951331at2759"/>
<keyword evidence="3" id="KW-1185">Reference proteome</keyword>
<protein>
    <submittedName>
        <fullName evidence="2">Uncharacterized protein</fullName>
    </submittedName>
</protein>
<name>A0A284RHH4_ARMOS</name>
<reference evidence="3" key="1">
    <citation type="journal article" date="2017" name="Nat. Ecol. Evol.">
        <title>Genome expansion and lineage-specific genetic innovations in the forest pathogenic fungi Armillaria.</title>
        <authorList>
            <person name="Sipos G."/>
            <person name="Prasanna A.N."/>
            <person name="Walter M.C."/>
            <person name="O'Connor E."/>
            <person name="Balint B."/>
            <person name="Krizsan K."/>
            <person name="Kiss B."/>
            <person name="Hess J."/>
            <person name="Varga T."/>
            <person name="Slot J."/>
            <person name="Riley R."/>
            <person name="Boka B."/>
            <person name="Rigling D."/>
            <person name="Barry K."/>
            <person name="Lee J."/>
            <person name="Mihaltcheva S."/>
            <person name="LaButti K."/>
            <person name="Lipzen A."/>
            <person name="Waldron R."/>
            <person name="Moloney N.M."/>
            <person name="Sperisen C."/>
            <person name="Kredics L."/>
            <person name="Vagvoelgyi C."/>
            <person name="Patrignani A."/>
            <person name="Fitzpatrick D."/>
            <person name="Nagy I."/>
            <person name="Doyle S."/>
            <person name="Anderson J.B."/>
            <person name="Grigoriev I.V."/>
            <person name="Gueldener U."/>
            <person name="Muensterkoetter M."/>
            <person name="Nagy L.G."/>
        </authorList>
    </citation>
    <scope>NUCLEOTIDE SEQUENCE [LARGE SCALE GENOMIC DNA]</scope>
    <source>
        <strain evidence="3">C18/9</strain>
    </source>
</reference>
<sequence length="103" mass="11444">MSNSTSSDSDSSASSMTSGSDSLAAKSSNSTASSAPEEHPIKHEYHQWGVHDATHRACQKAYEAEAASAMKDIIKEYKKWQAEHESELWKWFKSCGEDEEPDF</sequence>
<dbReference type="Proteomes" id="UP000219338">
    <property type="component" value="Unassembled WGS sequence"/>
</dbReference>
<evidence type="ECO:0000313" key="3">
    <source>
        <dbReference type="Proteomes" id="UP000219338"/>
    </source>
</evidence>
<organism evidence="2 3">
    <name type="scientific">Armillaria ostoyae</name>
    <name type="common">Armillaria root rot fungus</name>
    <dbReference type="NCBI Taxonomy" id="47428"/>
    <lineage>
        <taxon>Eukaryota</taxon>
        <taxon>Fungi</taxon>
        <taxon>Dikarya</taxon>
        <taxon>Basidiomycota</taxon>
        <taxon>Agaricomycotina</taxon>
        <taxon>Agaricomycetes</taxon>
        <taxon>Agaricomycetidae</taxon>
        <taxon>Agaricales</taxon>
        <taxon>Marasmiineae</taxon>
        <taxon>Physalacriaceae</taxon>
        <taxon>Armillaria</taxon>
    </lineage>
</organism>
<evidence type="ECO:0000256" key="1">
    <source>
        <dbReference type="SAM" id="MobiDB-lite"/>
    </source>
</evidence>
<feature type="region of interest" description="Disordered" evidence="1">
    <location>
        <begin position="1"/>
        <end position="45"/>
    </location>
</feature>
<evidence type="ECO:0000313" key="2">
    <source>
        <dbReference type="EMBL" id="SJL08209.1"/>
    </source>
</evidence>
<proteinExistence type="predicted"/>